<keyword evidence="1" id="KW-0732">Signal</keyword>
<dbReference type="InterPro" id="IPR032062">
    <property type="entry name" value="DUF4803"/>
</dbReference>
<proteinExistence type="predicted"/>
<accession>V5GA77</accession>
<dbReference type="Pfam" id="PF16061">
    <property type="entry name" value="DUF4803"/>
    <property type="match status" value="1"/>
</dbReference>
<evidence type="ECO:0000256" key="1">
    <source>
        <dbReference type="SAM" id="SignalP"/>
    </source>
</evidence>
<protein>
    <submittedName>
        <fullName evidence="2">Uncharacterized protein</fullName>
    </submittedName>
</protein>
<name>V5GA77_ANOGL</name>
<organism evidence="2">
    <name type="scientific">Anoplophora glabripennis</name>
    <name type="common">Asian longhorn beetle</name>
    <name type="synonym">Anoplophora nobilis</name>
    <dbReference type="NCBI Taxonomy" id="217634"/>
    <lineage>
        <taxon>Eukaryota</taxon>
        <taxon>Metazoa</taxon>
        <taxon>Ecdysozoa</taxon>
        <taxon>Arthropoda</taxon>
        <taxon>Hexapoda</taxon>
        <taxon>Insecta</taxon>
        <taxon>Pterygota</taxon>
        <taxon>Neoptera</taxon>
        <taxon>Endopterygota</taxon>
        <taxon>Coleoptera</taxon>
        <taxon>Polyphaga</taxon>
        <taxon>Cucujiformia</taxon>
        <taxon>Chrysomeloidea</taxon>
        <taxon>Cerambycidae</taxon>
        <taxon>Lamiinae</taxon>
        <taxon>Lamiini</taxon>
        <taxon>Anoplophora</taxon>
    </lineage>
</organism>
<reference evidence="2" key="1">
    <citation type="submission" date="2013-07" db="EMBL/GenBank/DDBJ databases">
        <title>Midgut Transcriptome Profiling of Anoplphora glabripennis, a Lignocellulose Degrading, Wood-Boring Cerambycid.</title>
        <authorList>
            <person name="Scully E.D."/>
            <person name="Hoover K."/>
            <person name="Carlson J.E."/>
            <person name="Tien M."/>
            <person name="Geib S.M."/>
        </authorList>
    </citation>
    <scope>NUCLEOTIDE SEQUENCE</scope>
</reference>
<evidence type="ECO:0000313" key="2">
    <source>
        <dbReference type="EMBL" id="JAB67020.1"/>
    </source>
</evidence>
<dbReference type="PANTHER" id="PTHR47890:SF1">
    <property type="entry name" value="LD24308P"/>
    <property type="match status" value="1"/>
</dbReference>
<feature type="chain" id="PRO_5004733406" evidence="1">
    <location>
        <begin position="22"/>
        <end position="279"/>
    </location>
</feature>
<dbReference type="AlphaFoldDB" id="V5GA77"/>
<dbReference type="PANTHER" id="PTHR47890">
    <property type="entry name" value="LD24308P"/>
    <property type="match status" value="1"/>
</dbReference>
<dbReference type="EMBL" id="GALX01001446">
    <property type="protein sequence ID" value="JAB67020.1"/>
    <property type="molecule type" value="Transcribed_RNA"/>
</dbReference>
<feature type="signal peptide" evidence="1">
    <location>
        <begin position="1"/>
        <end position="21"/>
    </location>
</feature>
<dbReference type="OrthoDB" id="6366357at2759"/>
<sequence length="279" mass="32117">MYCQGKSVNSWFRWFVHCSYCLCLCDQEGLHSDRYFNMRPVMADVAHNRVVTGLRIVKHNRIIHLQIQEGKLLPYGYIDDSTIRWVPVDDYTITDDGVQNGVDFHVMDYERRTLFLDDLMPHEASHLITGVRFEFIDNNLKFEINVRAFNFEKGIISNDSYYIFGGQNRNKINIYNPDVPTASPASENNFDANTYVEFTHSSFDKDAAQTTVPFFDTQPVASYPAAPLKRAGIYYKGKTGYGGFIAPTITTYDFSKHLNAEFPEIKPRKDPEDEFPILA</sequence>